<keyword evidence="1" id="KW-0472">Membrane</keyword>
<sequence length="112" mass="13002">MSNYEDLVVHSTLCNQPSEQMVSALRNIEKAVLEIREEMTRLLPQDNLQNKGQQVIRRLEIISLSFYVSILALSAFLFFYHDWYCAIGHNPCGQANLKCPWMKPTPQHQTCF</sequence>
<evidence type="ECO:0000313" key="2">
    <source>
        <dbReference type="EMBL" id="VDN36025.1"/>
    </source>
</evidence>
<evidence type="ECO:0000256" key="1">
    <source>
        <dbReference type="SAM" id="Phobius"/>
    </source>
</evidence>
<reference evidence="4" key="1">
    <citation type="submission" date="2016-06" db="UniProtKB">
        <authorList>
            <consortium name="WormBaseParasite"/>
        </authorList>
    </citation>
    <scope>IDENTIFICATION</scope>
</reference>
<keyword evidence="1" id="KW-0812">Transmembrane</keyword>
<dbReference type="EMBL" id="UYRT01090423">
    <property type="protein sequence ID" value="VDN36025.1"/>
    <property type="molecule type" value="Genomic_DNA"/>
</dbReference>
<organism evidence="4">
    <name type="scientific">Gongylonema pulchrum</name>
    <dbReference type="NCBI Taxonomy" id="637853"/>
    <lineage>
        <taxon>Eukaryota</taxon>
        <taxon>Metazoa</taxon>
        <taxon>Ecdysozoa</taxon>
        <taxon>Nematoda</taxon>
        <taxon>Chromadorea</taxon>
        <taxon>Rhabditida</taxon>
        <taxon>Spirurina</taxon>
        <taxon>Spiruromorpha</taxon>
        <taxon>Spiruroidea</taxon>
        <taxon>Gongylonematidae</taxon>
        <taxon>Gongylonema</taxon>
    </lineage>
</organism>
<dbReference type="AlphaFoldDB" id="A0A183EHJ0"/>
<dbReference type="OrthoDB" id="410315at2759"/>
<dbReference type="Proteomes" id="UP000271098">
    <property type="component" value="Unassembled WGS sequence"/>
</dbReference>
<proteinExistence type="predicted"/>
<reference evidence="2 3" key="2">
    <citation type="submission" date="2018-11" db="EMBL/GenBank/DDBJ databases">
        <authorList>
            <consortium name="Pathogen Informatics"/>
        </authorList>
    </citation>
    <scope>NUCLEOTIDE SEQUENCE [LARGE SCALE GENOMIC DNA]</scope>
</reference>
<gene>
    <name evidence="2" type="ORF">GPUH_LOCUS20433</name>
</gene>
<keyword evidence="1" id="KW-1133">Transmembrane helix</keyword>
<keyword evidence="3" id="KW-1185">Reference proteome</keyword>
<name>A0A183EHJ0_9BILA</name>
<accession>A0A183EHJ0</accession>
<dbReference type="WBParaSite" id="GPUH_0002045601-mRNA-1">
    <property type="protein sequence ID" value="GPUH_0002045601-mRNA-1"/>
    <property type="gene ID" value="GPUH_0002045601"/>
</dbReference>
<evidence type="ECO:0000313" key="3">
    <source>
        <dbReference type="Proteomes" id="UP000271098"/>
    </source>
</evidence>
<feature type="transmembrane region" description="Helical" evidence="1">
    <location>
        <begin position="61"/>
        <end position="80"/>
    </location>
</feature>
<evidence type="ECO:0000313" key="4">
    <source>
        <dbReference type="WBParaSite" id="GPUH_0002045601-mRNA-1"/>
    </source>
</evidence>
<protein>
    <submittedName>
        <fullName evidence="4">V-SNARE coiled-coil homology domain-containing protein</fullName>
    </submittedName>
</protein>